<accession>A0ABS1DN47</accession>
<reference evidence="1" key="2">
    <citation type="journal article" date="2020" name="Microorganisms">
        <title>Osmotic Adaptation and Compatible Solute Biosynthesis of Phototrophic Bacteria as Revealed from Genome Analyses.</title>
        <authorList>
            <person name="Imhoff J.F."/>
            <person name="Rahn T."/>
            <person name="Kunzel S."/>
            <person name="Keller A."/>
            <person name="Neulinger S.C."/>
        </authorList>
    </citation>
    <scope>NUCLEOTIDE SEQUENCE</scope>
    <source>
        <strain evidence="1">IM 151</strain>
    </source>
</reference>
<evidence type="ECO:0000313" key="1">
    <source>
        <dbReference type="EMBL" id="MBK1711432.1"/>
    </source>
</evidence>
<comment type="caution">
    <text evidence="1">The sequence shown here is derived from an EMBL/GenBank/DDBJ whole genome shotgun (WGS) entry which is preliminary data.</text>
</comment>
<dbReference type="Pfam" id="PF00300">
    <property type="entry name" value="His_Phos_1"/>
    <property type="match status" value="1"/>
</dbReference>
<dbReference type="RefSeq" id="WP_200377658.1">
    <property type="nucleotide sequence ID" value="NZ_NRRU01000003.1"/>
</dbReference>
<dbReference type="SUPFAM" id="SSF53254">
    <property type="entry name" value="Phosphoglycerate mutase-like"/>
    <property type="match status" value="1"/>
</dbReference>
<dbReference type="Gene3D" id="3.40.50.1240">
    <property type="entry name" value="Phosphoglycerate mutase-like"/>
    <property type="match status" value="1"/>
</dbReference>
<dbReference type="EMBL" id="NRRU01000003">
    <property type="protein sequence ID" value="MBK1711432.1"/>
    <property type="molecule type" value="Genomic_DNA"/>
</dbReference>
<dbReference type="InterPro" id="IPR029033">
    <property type="entry name" value="His_PPase_superfam"/>
</dbReference>
<name>A0ABS1DN47_RUBGE</name>
<protein>
    <submittedName>
        <fullName evidence="1">Fructose-2,6-bisphosphatase</fullName>
    </submittedName>
</protein>
<sequence length="181" mass="20590">MAEGAQLWAWRHPRVLGAAGRCLGRTDLPVDRRRAKRLAHRIRAAARRHGLPHEAVVSPLARCRDVGRWLRRWGWRVEVDARLVELDFGTWDGRLWSEIAWEEVERWQDELWTYAPGGGEPLQALAARVHAWAGAQRGVRLLVGHAGWLNTLRSVQPGCSAFAARDWPAPPRHGECVVWRG</sequence>
<reference evidence="1" key="1">
    <citation type="submission" date="2017-08" db="EMBL/GenBank/DDBJ databases">
        <authorList>
            <person name="Imhoff J.F."/>
            <person name="Rahn T."/>
            <person name="Kuenzel S."/>
            <person name="Neulinger S.C."/>
        </authorList>
    </citation>
    <scope>NUCLEOTIDE SEQUENCE</scope>
    <source>
        <strain evidence="1">IM 151</strain>
    </source>
</reference>
<proteinExistence type="predicted"/>
<dbReference type="SMART" id="SM00855">
    <property type="entry name" value="PGAM"/>
    <property type="match status" value="1"/>
</dbReference>
<organism evidence="1 2">
    <name type="scientific">Rubrivivax gelatinosus</name>
    <name type="common">Rhodocyclus gelatinosus</name>
    <name type="synonym">Rhodopseudomonas gelatinosa</name>
    <dbReference type="NCBI Taxonomy" id="28068"/>
    <lineage>
        <taxon>Bacteria</taxon>
        <taxon>Pseudomonadati</taxon>
        <taxon>Pseudomonadota</taxon>
        <taxon>Betaproteobacteria</taxon>
        <taxon>Burkholderiales</taxon>
        <taxon>Sphaerotilaceae</taxon>
        <taxon>Rubrivivax</taxon>
    </lineage>
</organism>
<keyword evidence="2" id="KW-1185">Reference proteome</keyword>
<evidence type="ECO:0000313" key="2">
    <source>
        <dbReference type="Proteomes" id="UP001041814"/>
    </source>
</evidence>
<gene>
    <name evidence="1" type="ORF">CKO43_01395</name>
</gene>
<dbReference type="Proteomes" id="UP001041814">
    <property type="component" value="Unassembled WGS sequence"/>
</dbReference>
<dbReference type="InterPro" id="IPR013078">
    <property type="entry name" value="His_Pase_superF_clade-1"/>
</dbReference>